<name>A0A0U0WBP3_MYCBE</name>
<evidence type="ECO:0000313" key="2">
    <source>
        <dbReference type="Proteomes" id="UP000198875"/>
    </source>
</evidence>
<evidence type="ECO:0000313" key="1">
    <source>
        <dbReference type="EMBL" id="CPR12456.1"/>
    </source>
</evidence>
<protein>
    <submittedName>
        <fullName evidence="1">Uncharacterized protein</fullName>
    </submittedName>
</protein>
<sequence length="42" mass="4285">MFATRPSQSVINPASSASPTVVATVTGRLRCGAADTGIPLPW</sequence>
<proteinExistence type="predicted"/>
<gene>
    <name evidence="1" type="ORF">BN971_03755</name>
</gene>
<dbReference type="Proteomes" id="UP000198875">
    <property type="component" value="Unassembled WGS sequence"/>
</dbReference>
<dbReference type="EMBL" id="CSTD01000004">
    <property type="protein sequence ID" value="CPR12456.1"/>
    <property type="molecule type" value="Genomic_DNA"/>
</dbReference>
<organism evidence="1 2">
    <name type="scientific">Mycobacterium bohemicum DSM 44277</name>
    <dbReference type="NCBI Taxonomy" id="1236609"/>
    <lineage>
        <taxon>Bacteria</taxon>
        <taxon>Bacillati</taxon>
        <taxon>Actinomycetota</taxon>
        <taxon>Actinomycetes</taxon>
        <taxon>Mycobacteriales</taxon>
        <taxon>Mycobacteriaceae</taxon>
        <taxon>Mycobacterium</taxon>
    </lineage>
</organism>
<reference evidence="1 2" key="1">
    <citation type="submission" date="2015-03" db="EMBL/GenBank/DDBJ databases">
        <authorList>
            <person name="Murphy D."/>
        </authorList>
    </citation>
    <scope>NUCLEOTIDE SEQUENCE [LARGE SCALE GENOMIC DNA]</scope>
    <source>
        <strain evidence="1 2">DSM 44277</strain>
    </source>
</reference>
<dbReference type="AlphaFoldDB" id="A0A0U0WBP3"/>
<accession>A0A0U0WBP3</accession>